<evidence type="ECO:0000256" key="2">
    <source>
        <dbReference type="ARBA" id="ARBA00022692"/>
    </source>
</evidence>
<dbReference type="PANTHER" id="PTHR37422">
    <property type="entry name" value="TEICHURONIC ACID BIOSYNTHESIS PROTEIN TUAE"/>
    <property type="match status" value="1"/>
</dbReference>
<dbReference type="InterPro" id="IPR007016">
    <property type="entry name" value="O-antigen_ligase-rel_domated"/>
</dbReference>
<evidence type="ECO:0000256" key="1">
    <source>
        <dbReference type="ARBA" id="ARBA00004141"/>
    </source>
</evidence>
<feature type="transmembrane region" description="Helical" evidence="5">
    <location>
        <begin position="354"/>
        <end position="376"/>
    </location>
</feature>
<organism evidence="7 8">
    <name type="scientific">Ancylobacter novellus</name>
    <name type="common">Thiobacillus novellus</name>
    <dbReference type="NCBI Taxonomy" id="921"/>
    <lineage>
        <taxon>Bacteria</taxon>
        <taxon>Pseudomonadati</taxon>
        <taxon>Pseudomonadota</taxon>
        <taxon>Alphaproteobacteria</taxon>
        <taxon>Hyphomicrobiales</taxon>
        <taxon>Xanthobacteraceae</taxon>
        <taxon>Ancylobacter</taxon>
    </lineage>
</organism>
<evidence type="ECO:0000259" key="6">
    <source>
        <dbReference type="Pfam" id="PF04932"/>
    </source>
</evidence>
<feature type="transmembrane region" description="Helical" evidence="5">
    <location>
        <begin position="388"/>
        <end position="406"/>
    </location>
</feature>
<evidence type="ECO:0000313" key="7">
    <source>
        <dbReference type="EMBL" id="PZQ11921.1"/>
    </source>
</evidence>
<feature type="transmembrane region" description="Helical" evidence="5">
    <location>
        <begin position="60"/>
        <end position="77"/>
    </location>
</feature>
<dbReference type="Proteomes" id="UP000249577">
    <property type="component" value="Unassembled WGS sequence"/>
</dbReference>
<dbReference type="AlphaFoldDB" id="A0A2W5K565"/>
<keyword evidence="2 5" id="KW-0812">Transmembrane</keyword>
<dbReference type="EMBL" id="QFPN01000010">
    <property type="protein sequence ID" value="PZQ11921.1"/>
    <property type="molecule type" value="Genomic_DNA"/>
</dbReference>
<feature type="transmembrane region" description="Helical" evidence="5">
    <location>
        <begin position="180"/>
        <end position="198"/>
    </location>
</feature>
<feature type="transmembrane region" description="Helical" evidence="5">
    <location>
        <begin position="20"/>
        <end position="40"/>
    </location>
</feature>
<reference evidence="7 8" key="1">
    <citation type="submission" date="2017-08" db="EMBL/GenBank/DDBJ databases">
        <title>Infants hospitalized years apart are colonized by the same room-sourced microbial strains.</title>
        <authorList>
            <person name="Brooks B."/>
            <person name="Olm M.R."/>
            <person name="Firek B.A."/>
            <person name="Baker R."/>
            <person name="Thomas B.C."/>
            <person name="Morowitz M.J."/>
            <person name="Banfield J.F."/>
        </authorList>
    </citation>
    <scope>NUCLEOTIDE SEQUENCE [LARGE SCALE GENOMIC DNA]</scope>
    <source>
        <strain evidence="7">S2_005_003_R2_43</strain>
    </source>
</reference>
<dbReference type="Pfam" id="PF04932">
    <property type="entry name" value="Wzy_C"/>
    <property type="match status" value="1"/>
</dbReference>
<dbReference type="PANTHER" id="PTHR37422:SF21">
    <property type="entry name" value="EXOQ-LIKE PROTEIN"/>
    <property type="match status" value="1"/>
</dbReference>
<comment type="caution">
    <text evidence="7">The sequence shown here is derived from an EMBL/GenBank/DDBJ whole genome shotgun (WGS) entry which is preliminary data.</text>
</comment>
<feature type="transmembrane region" description="Helical" evidence="5">
    <location>
        <begin position="412"/>
        <end position="432"/>
    </location>
</feature>
<feature type="transmembrane region" description="Helical" evidence="5">
    <location>
        <begin position="205"/>
        <end position="221"/>
    </location>
</feature>
<feature type="domain" description="O-antigen ligase-related" evidence="6">
    <location>
        <begin position="211"/>
        <end position="366"/>
    </location>
</feature>
<feature type="transmembrane region" description="Helical" evidence="5">
    <location>
        <begin position="251"/>
        <end position="272"/>
    </location>
</feature>
<comment type="subcellular location">
    <subcellularLocation>
        <location evidence="1">Membrane</location>
        <topology evidence="1">Multi-pass membrane protein</topology>
    </subcellularLocation>
</comment>
<keyword evidence="7" id="KW-0436">Ligase</keyword>
<feature type="transmembrane region" description="Helical" evidence="5">
    <location>
        <begin position="89"/>
        <end position="105"/>
    </location>
</feature>
<feature type="transmembrane region" description="Helical" evidence="5">
    <location>
        <begin position="141"/>
        <end position="160"/>
    </location>
</feature>
<dbReference type="GO" id="GO:0016020">
    <property type="term" value="C:membrane"/>
    <property type="evidence" value="ECO:0007669"/>
    <property type="project" value="UniProtKB-SubCell"/>
</dbReference>
<proteinExistence type="predicted"/>
<evidence type="ECO:0000256" key="3">
    <source>
        <dbReference type="ARBA" id="ARBA00022989"/>
    </source>
</evidence>
<protein>
    <submittedName>
        <fullName evidence="7">O-antigen ligase family protein</fullName>
    </submittedName>
</protein>
<keyword evidence="4 5" id="KW-0472">Membrane</keyword>
<dbReference type="InterPro" id="IPR051533">
    <property type="entry name" value="WaaL-like"/>
</dbReference>
<dbReference type="GO" id="GO:0016874">
    <property type="term" value="F:ligase activity"/>
    <property type="evidence" value="ECO:0007669"/>
    <property type="project" value="UniProtKB-KW"/>
</dbReference>
<keyword evidence="3 5" id="KW-1133">Transmembrane helix</keyword>
<gene>
    <name evidence="7" type="ORF">DI565_17220</name>
</gene>
<sequence length="449" mass="47115">MTEIPAYHARPLAIARPQAAGWRGALHLALLIGFLAYVFIGTQPFGDPSAAQRVDGNPLDRVAVLGLFALALAALAVEWRATVSMVPRALGLALVVGFCLASVFWSDHPDLTVRRGILLVMLTVVAAGCAAGVTDLRRFHTVLFAALVGIVLLNILATAAAPGVAITDLGVRGIYSQKNVAGIVAMIAAVTAATWTLGARDSRRIALGLVGLALILLFLLATRSKTSIALTLLAFGLIACAELARRFGPRFVALAAGFAALGGAGLLAAFAASGFDPAGFAAVFTGDASFTGRDELWAFALDRAGERPWLGHGYGAFWDVGPGADPLLRVDPGSWLGDIEIGTINQAHNGYLELWLQIGLPATVLAAMVVVVQLLVAARWSFSARASLTTAWANGLLTLILMLYLLHNLTEATLFIRGVPFCNISLLAMFVSMRSRALVDARGARGKGD</sequence>
<evidence type="ECO:0000313" key="8">
    <source>
        <dbReference type="Proteomes" id="UP000249577"/>
    </source>
</evidence>
<accession>A0A2W5K565</accession>
<feature type="transmembrane region" description="Helical" evidence="5">
    <location>
        <begin position="117"/>
        <end position="134"/>
    </location>
</feature>
<evidence type="ECO:0000256" key="4">
    <source>
        <dbReference type="ARBA" id="ARBA00023136"/>
    </source>
</evidence>
<feature type="transmembrane region" description="Helical" evidence="5">
    <location>
        <begin position="227"/>
        <end position="244"/>
    </location>
</feature>
<evidence type="ECO:0000256" key="5">
    <source>
        <dbReference type="SAM" id="Phobius"/>
    </source>
</evidence>
<name>A0A2W5K565_ANCNO</name>